<dbReference type="PANTHER" id="PTHR43158">
    <property type="entry name" value="SKFA PEPTIDE EXPORT ATP-BINDING PROTEIN SKFE"/>
    <property type="match status" value="1"/>
</dbReference>
<dbReference type="RefSeq" id="WP_057780866.1">
    <property type="nucleotide sequence ID" value="NZ_AYYY01000063.1"/>
</dbReference>
<dbReference type="PATRIC" id="fig|1423813.3.peg.676"/>
<dbReference type="PANTHER" id="PTHR43158:SF5">
    <property type="entry name" value="ABC TRANSPORTER, ATP-BINDING PROTEIN"/>
    <property type="match status" value="1"/>
</dbReference>
<dbReference type="EMBL" id="AYYY01000063">
    <property type="protein sequence ID" value="KRM60575.1"/>
    <property type="molecule type" value="Genomic_DNA"/>
</dbReference>
<protein>
    <submittedName>
        <fullName evidence="4">ABC transporter, ATP-binding protein</fullName>
    </submittedName>
</protein>
<dbReference type="GO" id="GO:0016887">
    <property type="term" value="F:ATP hydrolysis activity"/>
    <property type="evidence" value="ECO:0007669"/>
    <property type="project" value="InterPro"/>
</dbReference>
<evidence type="ECO:0000256" key="2">
    <source>
        <dbReference type="ARBA" id="ARBA00022840"/>
    </source>
</evidence>
<dbReference type="SMART" id="SM00382">
    <property type="entry name" value="AAA"/>
    <property type="match status" value="1"/>
</dbReference>
<dbReference type="STRING" id="1423813.FC26_GL000665"/>
<dbReference type="AlphaFoldDB" id="A0A0R2A1R1"/>
<dbReference type="CDD" id="cd03230">
    <property type="entry name" value="ABC_DR_subfamily_A"/>
    <property type="match status" value="1"/>
</dbReference>
<dbReference type="InterPro" id="IPR003439">
    <property type="entry name" value="ABC_transporter-like_ATP-bd"/>
</dbReference>
<organism evidence="4 5">
    <name type="scientific">Paucilactobacillus vaccinostercus DSM 20634</name>
    <dbReference type="NCBI Taxonomy" id="1423813"/>
    <lineage>
        <taxon>Bacteria</taxon>
        <taxon>Bacillati</taxon>
        <taxon>Bacillota</taxon>
        <taxon>Bacilli</taxon>
        <taxon>Lactobacillales</taxon>
        <taxon>Lactobacillaceae</taxon>
        <taxon>Paucilactobacillus</taxon>
    </lineage>
</organism>
<dbReference type="SUPFAM" id="SSF52540">
    <property type="entry name" value="P-loop containing nucleoside triphosphate hydrolases"/>
    <property type="match status" value="1"/>
</dbReference>
<evidence type="ECO:0000313" key="5">
    <source>
        <dbReference type="Proteomes" id="UP000051733"/>
    </source>
</evidence>
<name>A0A0R2A1R1_9LACO</name>
<dbReference type="Proteomes" id="UP000051733">
    <property type="component" value="Unassembled WGS sequence"/>
</dbReference>
<dbReference type="GO" id="GO:0005524">
    <property type="term" value="F:ATP binding"/>
    <property type="evidence" value="ECO:0007669"/>
    <property type="project" value="UniProtKB-KW"/>
</dbReference>
<dbReference type="PROSITE" id="PS50893">
    <property type="entry name" value="ABC_TRANSPORTER_2"/>
    <property type="match status" value="1"/>
</dbReference>
<proteinExistence type="predicted"/>
<evidence type="ECO:0000313" key="4">
    <source>
        <dbReference type="EMBL" id="KRM60575.1"/>
    </source>
</evidence>
<sequence length="291" mass="33098">MTTLHVNHISQHFGKHQVLKDVTMTLEPQKIYGLLGRNGAGKSTLLNIITNRIFPSSGDVMLDNTEVFENDDCLSKMYLMSEANLYAERLKVRKIFDLVQMSYGQFDWPLAHELAGKFQVNLEERFGRLSTGYHSIVKLIIALCVPADYIFLDEPVLGLDANHRELFYQELLAAYEKRPRTFVISTHLIEEIANLVEHVFMIDDGQLLADEDVEELIARSYAITGPRPAVLAYTEGLNVVGEESLGQITTNYVFGTLDDTRIIPDSVTIEHLDLQKLFVYLTNGRHQQNEH</sequence>
<evidence type="ECO:0000259" key="3">
    <source>
        <dbReference type="PROSITE" id="PS50893"/>
    </source>
</evidence>
<keyword evidence="5" id="KW-1185">Reference proteome</keyword>
<gene>
    <name evidence="4" type="ORF">FC26_GL000665</name>
</gene>
<feature type="domain" description="ABC transporter" evidence="3">
    <location>
        <begin position="4"/>
        <end position="229"/>
    </location>
</feature>
<evidence type="ECO:0000256" key="1">
    <source>
        <dbReference type="ARBA" id="ARBA00022741"/>
    </source>
</evidence>
<reference evidence="4 5" key="1">
    <citation type="journal article" date="2015" name="Genome Announc.">
        <title>Expanding the biotechnology potential of lactobacilli through comparative genomics of 213 strains and associated genera.</title>
        <authorList>
            <person name="Sun Z."/>
            <person name="Harris H.M."/>
            <person name="McCann A."/>
            <person name="Guo C."/>
            <person name="Argimon S."/>
            <person name="Zhang W."/>
            <person name="Yang X."/>
            <person name="Jeffery I.B."/>
            <person name="Cooney J.C."/>
            <person name="Kagawa T.F."/>
            <person name="Liu W."/>
            <person name="Song Y."/>
            <person name="Salvetti E."/>
            <person name="Wrobel A."/>
            <person name="Rasinkangas P."/>
            <person name="Parkhill J."/>
            <person name="Rea M.C."/>
            <person name="O'Sullivan O."/>
            <person name="Ritari J."/>
            <person name="Douillard F.P."/>
            <person name="Paul Ross R."/>
            <person name="Yang R."/>
            <person name="Briner A.E."/>
            <person name="Felis G.E."/>
            <person name="de Vos W.M."/>
            <person name="Barrangou R."/>
            <person name="Klaenhammer T.R."/>
            <person name="Caufield P.W."/>
            <person name="Cui Y."/>
            <person name="Zhang H."/>
            <person name="O'Toole P.W."/>
        </authorList>
    </citation>
    <scope>NUCLEOTIDE SEQUENCE [LARGE SCALE GENOMIC DNA]</scope>
    <source>
        <strain evidence="4 5">DSM 20634</strain>
    </source>
</reference>
<comment type="caution">
    <text evidence="4">The sequence shown here is derived from an EMBL/GenBank/DDBJ whole genome shotgun (WGS) entry which is preliminary data.</text>
</comment>
<dbReference type="Gene3D" id="3.40.50.300">
    <property type="entry name" value="P-loop containing nucleotide triphosphate hydrolases"/>
    <property type="match status" value="1"/>
</dbReference>
<keyword evidence="2 4" id="KW-0067">ATP-binding</keyword>
<dbReference type="Pfam" id="PF00005">
    <property type="entry name" value="ABC_tran"/>
    <property type="match status" value="1"/>
</dbReference>
<dbReference type="InterPro" id="IPR027417">
    <property type="entry name" value="P-loop_NTPase"/>
</dbReference>
<keyword evidence="1" id="KW-0547">Nucleotide-binding</keyword>
<dbReference type="InterPro" id="IPR003593">
    <property type="entry name" value="AAA+_ATPase"/>
</dbReference>
<accession>A0A0R2A1R1</accession>
<dbReference type="OrthoDB" id="9804819at2"/>